<dbReference type="InterPro" id="IPR039005">
    <property type="entry name" value="CSPG_rpt"/>
</dbReference>
<evidence type="ECO:0000256" key="3">
    <source>
        <dbReference type="ARBA" id="ARBA00022737"/>
    </source>
</evidence>
<comment type="caution">
    <text evidence="12">The sequence shown here is derived from an EMBL/GenBank/DDBJ whole genome shotgun (WGS) entry which is preliminary data.</text>
</comment>
<dbReference type="Gene3D" id="6.20.200.20">
    <property type="match status" value="1"/>
</dbReference>
<gene>
    <name evidence="12" type="ORF">FSP39_016284</name>
</gene>
<dbReference type="Proteomes" id="UP001186944">
    <property type="component" value="Unassembled WGS sequence"/>
</dbReference>
<keyword evidence="9" id="KW-0472">Membrane</keyword>
<dbReference type="GO" id="GO:0009653">
    <property type="term" value="P:anatomical structure morphogenesis"/>
    <property type="evidence" value="ECO:0007669"/>
    <property type="project" value="TreeGrafter"/>
</dbReference>
<dbReference type="GO" id="GO:0007154">
    <property type="term" value="P:cell communication"/>
    <property type="evidence" value="ECO:0007669"/>
    <property type="project" value="InterPro"/>
</dbReference>
<accession>A0AA88XSP4</accession>
<dbReference type="InterPro" id="IPR003644">
    <property type="entry name" value="Calx_beta"/>
</dbReference>
<dbReference type="PROSITE" id="PS50184">
    <property type="entry name" value="VWFC_2"/>
    <property type="match status" value="5"/>
</dbReference>
<evidence type="ECO:0000256" key="7">
    <source>
        <dbReference type="PROSITE-ProRule" id="PRU01201"/>
    </source>
</evidence>
<organism evidence="12 13">
    <name type="scientific">Pinctada imbricata</name>
    <name type="common">Atlantic pearl-oyster</name>
    <name type="synonym">Pinctada martensii</name>
    <dbReference type="NCBI Taxonomy" id="66713"/>
    <lineage>
        <taxon>Eukaryota</taxon>
        <taxon>Metazoa</taxon>
        <taxon>Spiralia</taxon>
        <taxon>Lophotrochozoa</taxon>
        <taxon>Mollusca</taxon>
        <taxon>Bivalvia</taxon>
        <taxon>Autobranchia</taxon>
        <taxon>Pteriomorphia</taxon>
        <taxon>Pterioida</taxon>
        <taxon>Pterioidea</taxon>
        <taxon>Pteriidae</taxon>
        <taxon>Pinctada</taxon>
    </lineage>
</organism>
<proteinExistence type="inferred from homology"/>
<keyword evidence="4 6" id="KW-0106">Calcium</keyword>
<dbReference type="InterPro" id="IPR038081">
    <property type="entry name" value="CalX-like_sf"/>
</dbReference>
<dbReference type="SMART" id="SM00237">
    <property type="entry name" value="Calx_beta"/>
    <property type="match status" value="5"/>
</dbReference>
<feature type="repeat" description="CSPG" evidence="7">
    <location>
        <begin position="1353"/>
        <end position="1452"/>
    </location>
</feature>
<dbReference type="SUPFAM" id="SSF57184">
    <property type="entry name" value="Growth factor receptor domain"/>
    <property type="match status" value="1"/>
</dbReference>
<dbReference type="PROSITE" id="PS01208">
    <property type="entry name" value="VWFC_1"/>
    <property type="match status" value="1"/>
</dbReference>
<dbReference type="Pfam" id="PF00093">
    <property type="entry name" value="VWC"/>
    <property type="match status" value="3"/>
</dbReference>
<evidence type="ECO:0000256" key="4">
    <source>
        <dbReference type="ARBA" id="ARBA00022837"/>
    </source>
</evidence>
<feature type="domain" description="VWFC" evidence="10">
    <location>
        <begin position="120"/>
        <end position="180"/>
    </location>
</feature>
<feature type="repeat" description="CSPG" evidence="7">
    <location>
        <begin position="1229"/>
        <end position="1332"/>
    </location>
</feature>
<keyword evidence="9" id="KW-0812">Transmembrane</keyword>
<evidence type="ECO:0000256" key="9">
    <source>
        <dbReference type="SAM" id="Phobius"/>
    </source>
</evidence>
<feature type="repeat" description="CSPG" evidence="7">
    <location>
        <begin position="500"/>
        <end position="595"/>
    </location>
</feature>
<dbReference type="SMART" id="SM00215">
    <property type="entry name" value="VWC_out"/>
    <property type="match status" value="4"/>
</dbReference>
<dbReference type="InterPro" id="IPR006212">
    <property type="entry name" value="Furin_repeat"/>
</dbReference>
<evidence type="ECO:0000256" key="1">
    <source>
        <dbReference type="ARBA" id="ARBA00005529"/>
    </source>
</evidence>
<keyword evidence="9" id="KW-1133">Transmembrane helix</keyword>
<dbReference type="SUPFAM" id="SSF57603">
    <property type="entry name" value="FnI-like domain"/>
    <property type="match status" value="4"/>
</dbReference>
<evidence type="ECO:0000256" key="2">
    <source>
        <dbReference type="ARBA" id="ARBA00022729"/>
    </source>
</evidence>
<dbReference type="InterPro" id="IPR001007">
    <property type="entry name" value="VWF_dom"/>
</dbReference>
<comment type="similarity">
    <text evidence="1">Belongs to the FRAS1 family.</text>
</comment>
<dbReference type="Pfam" id="PF16184">
    <property type="entry name" value="Cadherin_3"/>
    <property type="match status" value="12"/>
</dbReference>
<dbReference type="EMBL" id="VSWD01000010">
    <property type="protein sequence ID" value="KAK3090989.1"/>
    <property type="molecule type" value="Genomic_DNA"/>
</dbReference>
<evidence type="ECO:0000256" key="5">
    <source>
        <dbReference type="ARBA" id="ARBA00023180"/>
    </source>
</evidence>
<dbReference type="Gene3D" id="2.10.220.10">
    <property type="entry name" value="Hormone Receptor, Insulin-like Growth Factor Receptor 1, Chain A, domain 2"/>
    <property type="match status" value="1"/>
</dbReference>
<dbReference type="PANTHER" id="PTHR45739:SF1">
    <property type="entry name" value="EXTRACELLULAR MATRIX ORGANIZING PROTEIN FRAS1"/>
    <property type="match status" value="1"/>
</dbReference>
<keyword evidence="5" id="KW-0325">Glycoprotein</keyword>
<dbReference type="InterPro" id="IPR051561">
    <property type="entry name" value="FRAS1_ECM"/>
</dbReference>
<feature type="compositionally biased region" description="Polar residues" evidence="8">
    <location>
        <begin position="3235"/>
        <end position="3251"/>
    </location>
</feature>
<dbReference type="InterPro" id="IPR009030">
    <property type="entry name" value="Growth_fac_rcpt_cys_sf"/>
</dbReference>
<feature type="domain" description="VWFC" evidence="10">
    <location>
        <begin position="301"/>
        <end position="359"/>
    </location>
</feature>
<feature type="non-terminal residue" evidence="12">
    <location>
        <position position="1"/>
    </location>
</feature>
<keyword evidence="3" id="KW-0677">Repeat</keyword>
<feature type="repeat" description="CSPG" evidence="7">
    <location>
        <begin position="1109"/>
        <end position="1206"/>
    </location>
</feature>
<dbReference type="Gene3D" id="2.60.40.2030">
    <property type="match status" value="5"/>
</dbReference>
<feature type="repeat" description="CSPG" evidence="7">
    <location>
        <begin position="1594"/>
        <end position="1686"/>
    </location>
</feature>
<protein>
    <recommendedName>
        <fullName evidence="14">Fraser extracellular matrix complex subunit 1</fullName>
    </recommendedName>
</protein>
<dbReference type="SMART" id="SM00261">
    <property type="entry name" value="FU"/>
    <property type="match status" value="2"/>
</dbReference>
<dbReference type="GO" id="GO:0007156">
    <property type="term" value="P:homophilic cell adhesion via plasma membrane adhesion molecules"/>
    <property type="evidence" value="ECO:0007669"/>
    <property type="project" value="InterPro"/>
</dbReference>
<dbReference type="PROSITE" id="PS50268">
    <property type="entry name" value="CADHERIN_2"/>
    <property type="match status" value="1"/>
</dbReference>
<dbReference type="GO" id="GO:0005509">
    <property type="term" value="F:calcium ion binding"/>
    <property type="evidence" value="ECO:0007669"/>
    <property type="project" value="UniProtKB-UniRule"/>
</dbReference>
<dbReference type="SMART" id="SM00214">
    <property type="entry name" value="VWC"/>
    <property type="match status" value="5"/>
</dbReference>
<feature type="region of interest" description="Disordered" evidence="8">
    <location>
        <begin position="3224"/>
        <end position="3251"/>
    </location>
</feature>
<evidence type="ECO:0000313" key="12">
    <source>
        <dbReference type="EMBL" id="KAK3090989.1"/>
    </source>
</evidence>
<sequence length="3386" mass="376954">NHTLWLPNHCTICTCVDPVSVCEQVRCLSPNCDFRRGEYLQVPSDGCCPECVPHLTPCQYQSQTIPHNTEWNPKPCTECLCWDGEVTCNPEVCPDTRCKPGEVSQTLPGNCCPQCIPSGRSCLSGGHRYEDGQEWSPIPCTKCVCRDGQTTCYPIRCSSIVCPQGQTIGRPEDGCCPVCTAPTCSDGVNQYKDGEQWQKSPCTFCTCIQGKVVCRDKECVKAKEMECMKNEAKVTREAECCLECVSAEVATSGMLQTCEFCICDQGKVSCHTATCGHVKCKKNEIEVKLPGKCCPDCVIPPQCYSDGETFMDGDTWHPDPCTVCNCVQGEVICYQRPCPACSQGSIEIIQEGECCGKCQTIQCGESCLTCRPDQPDYCTQCPQSDLLIQDGKCVRQCDMGKFPSRSGLCQDCHSTCGSCSAETKYHCLSCKPGLLWKGGECVTRCGTHYFQETDNCTSEEAFRSLCDNSTFLKQGYCEPSCGPSYYENIKLRQCAENKDAPALKIYGQIQLEEGGIIVIPSKIFSLVDADTPRNDLIFVIQETAINGKLLKVVQGKDITLITGDLFTVNDLENGKIQFAHEFRKSTKGRIMLRVTDKQLESKPQPLYIQAVPKYPPRLTKHKTLVTYIGETITLGTEHFNVSVKGNEGTVTITVIEGPVHGNIIDTTHRHVVSEFSIKDFYRGSVSYSDSGKTSANADMVLFQVSDGFHFLNFILHIAIREKEDKLPIMMNNKMGHVRLNEMLQITSDLLQAKAMDGDRAPTEDIIYTLVPPVNNPIEGELIMVVHQPADGPGQGWEDMGQGKMSAKMFRFLQRDIDEGRIWYKHMGAMAKTDTIRFEISDTSNPPNILKDQEFHITVLDQRVTTAVPTLAPGARLEMTVLENQVVPISKTNLVVLDLDTEDSDIRYSVIRPLGQGEGTLEHVQNPFVSISRFTQEDINNNRVIYRPPLQEIGTDEREFYFTFQVSDGSNRNEAPVEQTFYIRVLPVNNEPPRFLNLKPSVKVTEGGTVPVGQSLLAISDPDTKPRDLTLTLIRAPQNGRFEKVYEGPKRVVLKAGDQFGYREFLEGLFHYSHNASLALRDRFELQVSDGSHTSSVVVNIDVIRVDELAPEKLPSAVGRVAMSEGQTIPIQRKDLGFTDRDEPDSRLHIILTSTVTHGKLHYRGGKQILTGEVFTQQDINDNRIQYTAEKEIGVQLVTETLVFNVSDSSLNVLPNQILTIIISPVDNQPPVVTVGSSLMVDEGGQVQLRRDSIKVTDGDSPVSSLHLYIVAYPTYGQIINPSPENEGSEVRSSPQLLSNFSIQDILDGKIFYQQNKHQGVEPTMDNFRFYASDGTNNSPEERFEITIQLTNDEVPVLATEQLFVKEDQSVTVTNASIYVIDLDTDPQDLVLTIGEVPQHGTLGRRNSFVDLLSMRVFTKGAQFTYREIIDGLIVYSHTGMDVRGDSVRLTVSDGDFEDTNTLNIVIGIINDETPRVTINRGLRVNSGSSTPIKSQDLQATDLDSDDSQIKFTIKRDVTAGELIINKGNNPQTIALNGPVQSFKQFDINNGYISYVHHSGQQAGVVTFKFDVEDPEGNQLIDQIFYITVLEDRTPPQASSLKTLIVREDGYAKITTEFLSFTDTDSDPGNLRYFLITAPKLGHLELTGQDGVPVSEFTQSDLAANRVLYIHTSTEEEYMDSFKFTVTDGSNEVAHKFFITVTPVDDEIPIVINNGLNVQEGVRKFITEFDLKAVDADTKEDSLVFSIVLPPVFGHVEKHTSNGFIPVSRFTMADISEDRISYLHDGSETTQDYFAFTVTDGTSPLFAMQMDRKRGDISVPSPNPINFKIKILPVDDGTPVLETNMGLQFLEQADSMISNIITPRDLSAKDMDTQPIDLIFRITTPPLHGRLELTSNPTVPISSFTQDDIHNQIVRYVMTSDPMTLQDSFTFNLMDSKPNIVPDNVFHITWSVIEFEEVQLNVTETSGVIKVPVVRMGNLNQYSILTCKTVSGEARSTPSPQPGSQDFQELVGQVQFDEWQETKVCSILINDDSIYEGPETFYVELIQPVYGVVGRKKRATVTISDPEDEPVVEFQQAVYRVNETDGYLPAALVRKGDVSTSVSVICYTVPMTARGSSLRGLESGSDYISRGRTNAYRVVFPPGVATAICDVKIIDDSDNEKTEQFDLVLADPSYQTQIGPTNKATVIIYGPNDESQISFSAPEYYVMENATTLQVDVIREGSDLSYSSVVWCATRLSNPPSAMPGHDYLPSSSQITFKPGQKVQRCTITVVDDDEEPSLEGDETFTIWLSSSVGSTLVEPHTAIVVIQDFNLDVPSMHFGQEAYTVEEQSHSITVPVYRSGEVSYPSSVICYTRQKSAKVMIDYVERPLTNASKITFQPGEKIKNCTVGIVDDTINEEDEVFNLRLAEARGSIQVPANIGTINKTAITITNHEDVPTVQFEEAAYTVHEASSEEDTHTINIMVVRTGDLNSMSSIRCSTRDGSAHSGVDYSPKSDVLEFKPGDSQVVFSITILYNSAIEWHESFSVVLGPDDPTGAVLGPNSVTTVTILDDKISGSLVLPAPPVVVSLLHYDDVHIGLMKDPSPGYPLVCVTPCDPHHPSYSTTHSICKEAGINQKNIVYRWEVAMPTAGSGTRTPFVMVTDNTIFTSVDKMVLDSIYFRPFFRVRCTAQPLHANGNPGIPLRSKDAKISNTNGICNAPVFQGIPNSYGAQSFLATLEYVGPADKEHPNTIHINIQIPHQDGHLPLISTYPLHNLRFLLSDPIYRQQHVCSNILDGGKRSDFINSEDFYPSTYDFAYQFDPRLRENKTINLYRHLDLKSCVWSFSAYYHMSDLVDVCGGKIISDFQVRDAGKTYLTIKVPLYVYYVYATAPVGWGSLQHHTEMEMSFYYNTVLWRSGLETVGEIGGDIQILKVLVGSDGKLVVDFKTHAKFRGLYVLDHETLPSVKSQVLPPEGIPVTFDLAYLWGQQTFDSPHQLWRATSDFSVKDYTGKYFIDLIPCTVKSSQIFISGQDHIPCTAQNPQRFVVPIAFQQSNRPVPVVYSLDTDFYITSNERDFLADPFLQPEQTNMDDDITFVPGQKLYGRVLWNPSQDLRSAYKLSIEKVYICTGSNGYVPTYDPLGEVYREGPQFGCIQPSSNLKYRFLLLDKGNPDVVTRSFNNIPFEAEFASDNQQYSNLEEMSGVDGFTLSVEPLYKVSSGHQWYLQVIYIISQASSSRHRFHSKRSVTSHISKRDISSQQTSNGDLPNKGRNSNGTNMVLIPLEYSNTENFPDINNSSIVPIIIPIVVTAVFIILCVVCVLFCKRKRRGRHKDTVNDTTENPVQLSTNLAYQKRNSQMLSQSKINVSVTEIRDSFVQQGDANKMPIVKIKNQNIKSQGKYQNKSGTEV</sequence>
<evidence type="ECO:0008006" key="14">
    <source>
        <dbReference type="Google" id="ProtNLM"/>
    </source>
</evidence>
<feature type="repeat" description="CSPG" evidence="7">
    <location>
        <begin position="867"/>
        <end position="966"/>
    </location>
</feature>
<dbReference type="InterPro" id="IPR002126">
    <property type="entry name" value="Cadherin-like_dom"/>
</dbReference>
<dbReference type="GO" id="GO:0016020">
    <property type="term" value="C:membrane"/>
    <property type="evidence" value="ECO:0007669"/>
    <property type="project" value="InterPro"/>
</dbReference>
<feature type="domain" description="VWFC" evidence="10">
    <location>
        <begin position="182"/>
        <end position="245"/>
    </location>
</feature>
<evidence type="ECO:0000256" key="6">
    <source>
        <dbReference type="PROSITE-ProRule" id="PRU00043"/>
    </source>
</evidence>
<dbReference type="Pfam" id="PF03160">
    <property type="entry name" value="Calx-beta"/>
    <property type="match status" value="4"/>
</dbReference>
<evidence type="ECO:0000259" key="11">
    <source>
        <dbReference type="PROSITE" id="PS50268"/>
    </source>
</evidence>
<feature type="domain" description="Cadherin" evidence="11">
    <location>
        <begin position="872"/>
        <end position="994"/>
    </location>
</feature>
<dbReference type="Gene3D" id="2.10.70.10">
    <property type="entry name" value="Complement Module, domain 1"/>
    <property type="match status" value="3"/>
</dbReference>
<dbReference type="PANTHER" id="PTHR45739">
    <property type="entry name" value="MATRIX PROTEIN, PUTATIVE-RELATED"/>
    <property type="match status" value="1"/>
</dbReference>
<keyword evidence="13" id="KW-1185">Reference proteome</keyword>
<feature type="repeat" description="CSPG" evidence="7">
    <location>
        <begin position="1706"/>
        <end position="1798"/>
    </location>
</feature>
<evidence type="ECO:0000256" key="8">
    <source>
        <dbReference type="SAM" id="MobiDB-lite"/>
    </source>
</evidence>
<feature type="repeat" description="CSPG" evidence="7">
    <location>
        <begin position="990"/>
        <end position="1088"/>
    </location>
</feature>
<evidence type="ECO:0000259" key="10">
    <source>
        <dbReference type="PROSITE" id="PS50184"/>
    </source>
</evidence>
<keyword evidence="2" id="KW-0732">Signal</keyword>
<feature type="repeat" description="CSPG" evidence="7">
    <location>
        <begin position="1473"/>
        <end position="1572"/>
    </location>
</feature>
<feature type="domain" description="VWFC" evidence="10">
    <location>
        <begin position="56"/>
        <end position="116"/>
    </location>
</feature>
<feature type="domain" description="VWFC" evidence="10">
    <location>
        <begin position="238"/>
        <end position="298"/>
    </location>
</feature>
<feature type="repeat" description="CSPG" evidence="7">
    <location>
        <begin position="1837"/>
        <end position="1933"/>
    </location>
</feature>
<reference evidence="12" key="1">
    <citation type="submission" date="2019-08" db="EMBL/GenBank/DDBJ databases">
        <title>The improved chromosome-level genome for the pearl oyster Pinctada fucata martensii using PacBio sequencing and Hi-C.</title>
        <authorList>
            <person name="Zheng Z."/>
        </authorList>
    </citation>
    <scope>NUCLEOTIDE SEQUENCE</scope>
    <source>
        <strain evidence="12">ZZ-2019</strain>
        <tissue evidence="12">Adductor muscle</tissue>
    </source>
</reference>
<dbReference type="PROSITE" id="PS51854">
    <property type="entry name" value="CSPG"/>
    <property type="match status" value="10"/>
</dbReference>
<feature type="transmembrane region" description="Helical" evidence="9">
    <location>
        <begin position="3280"/>
        <end position="3301"/>
    </location>
</feature>
<dbReference type="CDD" id="cd00064">
    <property type="entry name" value="FU"/>
    <property type="match status" value="2"/>
</dbReference>
<name>A0AA88XSP4_PINIB</name>
<evidence type="ECO:0000313" key="13">
    <source>
        <dbReference type="Proteomes" id="UP001186944"/>
    </source>
</evidence>
<dbReference type="SUPFAM" id="SSF141072">
    <property type="entry name" value="CalX-like"/>
    <property type="match status" value="5"/>
</dbReference>